<accession>A0A382C265</accession>
<evidence type="ECO:0000313" key="1">
    <source>
        <dbReference type="EMBL" id="SVB19517.1"/>
    </source>
</evidence>
<organism evidence="1">
    <name type="scientific">marine metagenome</name>
    <dbReference type="NCBI Taxonomy" id="408172"/>
    <lineage>
        <taxon>unclassified sequences</taxon>
        <taxon>metagenomes</taxon>
        <taxon>ecological metagenomes</taxon>
    </lineage>
</organism>
<reference evidence="1" key="1">
    <citation type="submission" date="2018-05" db="EMBL/GenBank/DDBJ databases">
        <authorList>
            <person name="Lanie J.A."/>
            <person name="Ng W.-L."/>
            <person name="Kazmierczak K.M."/>
            <person name="Andrzejewski T.M."/>
            <person name="Davidsen T.M."/>
            <person name="Wayne K.J."/>
            <person name="Tettelin H."/>
            <person name="Glass J.I."/>
            <person name="Rusch D."/>
            <person name="Podicherti R."/>
            <person name="Tsui H.-C.T."/>
            <person name="Winkler M.E."/>
        </authorList>
    </citation>
    <scope>NUCLEOTIDE SEQUENCE</scope>
</reference>
<name>A0A382C265_9ZZZZ</name>
<sequence>MRSGLASPRIIVILVEGSGIVFTLEINVVDILFLPTLEISTSHSYPAPLNSRILSPASILNTFFICRAIEPLSDIAWPAVSISVT</sequence>
<dbReference type="AlphaFoldDB" id="A0A382C265"/>
<proteinExistence type="predicted"/>
<dbReference type="EMBL" id="UINC01032218">
    <property type="protein sequence ID" value="SVB19517.1"/>
    <property type="molecule type" value="Genomic_DNA"/>
</dbReference>
<gene>
    <name evidence="1" type="ORF">METZ01_LOCUS172371</name>
</gene>
<protein>
    <submittedName>
        <fullName evidence="1">Uncharacterized protein</fullName>
    </submittedName>
</protein>